<evidence type="ECO:0008006" key="4">
    <source>
        <dbReference type="Google" id="ProtNLM"/>
    </source>
</evidence>
<evidence type="ECO:0000313" key="2">
    <source>
        <dbReference type="EMBL" id="OOY12789.1"/>
    </source>
</evidence>
<dbReference type="InterPro" id="IPR038695">
    <property type="entry name" value="Saro_0823-like_sf"/>
</dbReference>
<dbReference type="InterPro" id="IPR003795">
    <property type="entry name" value="DUF192"/>
</dbReference>
<protein>
    <recommendedName>
        <fullName evidence="4">DUF192 domain-containing protein</fullName>
    </recommendedName>
</protein>
<feature type="signal peptide" evidence="1">
    <location>
        <begin position="1"/>
        <end position="24"/>
    </location>
</feature>
<reference evidence="2 3" key="1">
    <citation type="submission" date="2016-11" db="EMBL/GenBank/DDBJ databases">
        <title>A multilocus sequence analysis scheme for characterization of bacteria in the genus Thioclava.</title>
        <authorList>
            <person name="Liu Y."/>
            <person name="Shao Z."/>
        </authorList>
    </citation>
    <scope>NUCLEOTIDE SEQUENCE [LARGE SCALE GENOMIC DNA]</scope>
    <source>
        <strain evidence="2 3">11.10-0-13</strain>
    </source>
</reference>
<dbReference type="RefSeq" id="WP_078573331.1">
    <property type="nucleotide sequence ID" value="NZ_MPZS01000001.1"/>
</dbReference>
<evidence type="ECO:0000256" key="1">
    <source>
        <dbReference type="SAM" id="SignalP"/>
    </source>
</evidence>
<dbReference type="EMBL" id="MPZS01000001">
    <property type="protein sequence ID" value="OOY12789.1"/>
    <property type="molecule type" value="Genomic_DNA"/>
</dbReference>
<proteinExistence type="predicted"/>
<keyword evidence="3" id="KW-1185">Reference proteome</keyword>
<comment type="caution">
    <text evidence="2">The sequence shown here is derived from an EMBL/GenBank/DDBJ whole genome shotgun (WGS) entry which is preliminary data.</text>
</comment>
<feature type="chain" id="PRO_5045972286" description="DUF192 domain-containing protein" evidence="1">
    <location>
        <begin position="25"/>
        <end position="165"/>
    </location>
</feature>
<dbReference type="Gene3D" id="2.60.120.1140">
    <property type="entry name" value="Protein of unknown function DUF192"/>
    <property type="match status" value="1"/>
</dbReference>
<sequence>MGRRSEIRALIAFASLLLAAPVFAQDGEAVQCREDLAILRQGNTRVEFTVEIADDAGERAQGLMGRTSMASGAGMLFIYPAPREVAFWMHDTPLPLDMLFIDAAGRVVTVAANARPNDDTPIPSGGPVRFVLEINAGLSAKLGLGPGAELAHPAIEPGLAAFPCK</sequence>
<dbReference type="PANTHER" id="PTHR37953">
    <property type="entry name" value="UPF0127 PROTEIN MJ1496"/>
    <property type="match status" value="1"/>
</dbReference>
<organism evidence="2 3">
    <name type="scientific">Thioclava marina</name>
    <dbReference type="NCBI Taxonomy" id="1915077"/>
    <lineage>
        <taxon>Bacteria</taxon>
        <taxon>Pseudomonadati</taxon>
        <taxon>Pseudomonadota</taxon>
        <taxon>Alphaproteobacteria</taxon>
        <taxon>Rhodobacterales</taxon>
        <taxon>Paracoccaceae</taxon>
        <taxon>Thioclava</taxon>
    </lineage>
</organism>
<name>A0ABX3MML9_9RHOB</name>
<dbReference type="PANTHER" id="PTHR37953:SF1">
    <property type="entry name" value="UPF0127 PROTEIN MJ1496"/>
    <property type="match status" value="1"/>
</dbReference>
<dbReference type="Proteomes" id="UP000242224">
    <property type="component" value="Unassembled WGS sequence"/>
</dbReference>
<gene>
    <name evidence="2" type="ORF">BMG00_02885</name>
</gene>
<evidence type="ECO:0000313" key="3">
    <source>
        <dbReference type="Proteomes" id="UP000242224"/>
    </source>
</evidence>
<accession>A0ABX3MML9</accession>
<dbReference type="Pfam" id="PF02643">
    <property type="entry name" value="DUF192"/>
    <property type="match status" value="1"/>
</dbReference>
<keyword evidence="1" id="KW-0732">Signal</keyword>